<evidence type="ECO:0000259" key="8">
    <source>
        <dbReference type="Pfam" id="PF01694"/>
    </source>
</evidence>
<evidence type="ECO:0000256" key="4">
    <source>
        <dbReference type="ARBA" id="ARBA00022801"/>
    </source>
</evidence>
<keyword evidence="3 7" id="KW-0812">Transmembrane</keyword>
<comment type="subcellular location">
    <subcellularLocation>
        <location evidence="1">Membrane</location>
        <topology evidence="1">Multi-pass membrane protein</topology>
    </subcellularLocation>
</comment>
<dbReference type="MEROPS" id="S54.025"/>
<dbReference type="Gene3D" id="1.20.1540.10">
    <property type="entry name" value="Rhomboid-like"/>
    <property type="match status" value="1"/>
</dbReference>
<keyword evidence="6 7" id="KW-0472">Membrane</keyword>
<dbReference type="GO" id="GO:0004252">
    <property type="term" value="F:serine-type endopeptidase activity"/>
    <property type="evidence" value="ECO:0007669"/>
    <property type="project" value="InterPro"/>
</dbReference>
<dbReference type="EMBL" id="CP002631">
    <property type="protein sequence ID" value="AEB15174.1"/>
    <property type="molecule type" value="Genomic_DNA"/>
</dbReference>
<dbReference type="OrthoDB" id="9813074at2"/>
<dbReference type="eggNOG" id="COG0705">
    <property type="taxonomic scope" value="Bacteria"/>
</dbReference>
<dbReference type="GeneID" id="302999424"/>
<dbReference type="SUPFAM" id="SSF144091">
    <property type="entry name" value="Rhomboid-like"/>
    <property type="match status" value="1"/>
</dbReference>
<dbReference type="PANTHER" id="PTHR43731">
    <property type="entry name" value="RHOMBOID PROTEASE"/>
    <property type="match status" value="1"/>
</dbReference>
<gene>
    <name evidence="9" type="ordered locus">Tresu_2311</name>
</gene>
<evidence type="ECO:0000256" key="6">
    <source>
        <dbReference type="ARBA" id="ARBA00023136"/>
    </source>
</evidence>
<dbReference type="AlphaFoldDB" id="F2NWI5"/>
<feature type="transmembrane region" description="Helical" evidence="7">
    <location>
        <begin position="12"/>
        <end position="33"/>
    </location>
</feature>
<feature type="transmembrane region" description="Helical" evidence="7">
    <location>
        <begin position="174"/>
        <end position="192"/>
    </location>
</feature>
<dbReference type="InterPro" id="IPR050925">
    <property type="entry name" value="Rhomboid_protease_S54"/>
</dbReference>
<feature type="transmembrane region" description="Helical" evidence="7">
    <location>
        <begin position="117"/>
        <end position="136"/>
    </location>
</feature>
<keyword evidence="5 7" id="KW-1133">Transmembrane helix</keyword>
<dbReference type="PANTHER" id="PTHR43731:SF14">
    <property type="entry name" value="PRESENILIN-ASSOCIATED RHOMBOID-LIKE PROTEIN, MITOCHONDRIAL"/>
    <property type="match status" value="1"/>
</dbReference>
<dbReference type="KEGG" id="tsu:Tresu_2311"/>
<proteinExistence type="inferred from homology"/>
<name>F2NWI5_TRES6</name>
<evidence type="ECO:0000256" key="5">
    <source>
        <dbReference type="ARBA" id="ARBA00022989"/>
    </source>
</evidence>
<dbReference type="STRING" id="869209.Tresu_2311"/>
<keyword evidence="4" id="KW-0378">Hydrolase</keyword>
<dbReference type="Proteomes" id="UP000006852">
    <property type="component" value="Chromosome"/>
</dbReference>
<dbReference type="Pfam" id="PF01694">
    <property type="entry name" value="Rhomboid"/>
    <property type="match status" value="1"/>
</dbReference>
<evidence type="ECO:0000256" key="2">
    <source>
        <dbReference type="ARBA" id="ARBA00009045"/>
    </source>
</evidence>
<sequence length="207" mass="23507">MNIIRKPFRYSFFNATSIIIALNLIVFFLTMIFPRLQVYLGMSYFGILLHYYWQPLTYLFVHSGWSHILFNMLALFFFGISVERAVGSKEFLLFYFLCGILDGIISTVLYRLLGITVLLVGASGAVYALLFAYAVIFPRNVIYIWGIIPVAAPLLVFVYALIEITSQISGGSGIAHLAHLAGFAVAWIYFVARMGIHPLKVWKDAWR</sequence>
<protein>
    <submittedName>
        <fullName evidence="9">Peptidase S54, rhomboid domain protein</fullName>
    </submittedName>
</protein>
<feature type="domain" description="Peptidase S54 rhomboid" evidence="8">
    <location>
        <begin position="51"/>
        <end position="190"/>
    </location>
</feature>
<reference evidence="10" key="2">
    <citation type="submission" date="2011-04" db="EMBL/GenBank/DDBJ databases">
        <title>The complete genome of chromosome of Treponema succinifaciens DSM 2489.</title>
        <authorList>
            <person name="Lucas S."/>
            <person name="Copeland A."/>
            <person name="Lapidus A."/>
            <person name="Bruce D."/>
            <person name="Goodwin L."/>
            <person name="Pitluck S."/>
            <person name="Peters L."/>
            <person name="Kyrpides N."/>
            <person name="Mavromatis K."/>
            <person name="Ivanova N."/>
            <person name="Ovchinnikova G."/>
            <person name="Teshima H."/>
            <person name="Detter J.C."/>
            <person name="Tapia R."/>
            <person name="Han C."/>
            <person name="Land M."/>
            <person name="Hauser L."/>
            <person name="Markowitz V."/>
            <person name="Cheng J.-F."/>
            <person name="Hugenholtz P."/>
            <person name="Woyke T."/>
            <person name="Wu D."/>
            <person name="Gronow S."/>
            <person name="Wellnitz S."/>
            <person name="Brambilla E."/>
            <person name="Klenk H.-P."/>
            <person name="Eisen J.A."/>
        </authorList>
    </citation>
    <scope>NUCLEOTIDE SEQUENCE [LARGE SCALE GENOMIC DNA]</scope>
    <source>
        <strain evidence="10">ATCC 33096 / DSM 2489 / 6091</strain>
    </source>
</reference>
<evidence type="ECO:0000256" key="7">
    <source>
        <dbReference type="SAM" id="Phobius"/>
    </source>
</evidence>
<dbReference type="InterPro" id="IPR022764">
    <property type="entry name" value="Peptidase_S54_rhomboid_dom"/>
</dbReference>
<organism evidence="9 10">
    <name type="scientific">Treponema succinifaciens (strain ATCC 33096 / DSM 2489 / 6091)</name>
    <dbReference type="NCBI Taxonomy" id="869209"/>
    <lineage>
        <taxon>Bacteria</taxon>
        <taxon>Pseudomonadati</taxon>
        <taxon>Spirochaetota</taxon>
        <taxon>Spirochaetia</taxon>
        <taxon>Spirochaetales</taxon>
        <taxon>Treponemataceae</taxon>
        <taxon>Treponema</taxon>
    </lineage>
</organism>
<dbReference type="RefSeq" id="WP_013702426.1">
    <property type="nucleotide sequence ID" value="NC_015385.1"/>
</dbReference>
<evidence type="ECO:0000313" key="9">
    <source>
        <dbReference type="EMBL" id="AEB15174.1"/>
    </source>
</evidence>
<comment type="similarity">
    <text evidence="2">Belongs to the peptidase S54 family.</text>
</comment>
<dbReference type="HOGENOM" id="CLU_055068_4_1_12"/>
<feature type="transmembrane region" description="Helical" evidence="7">
    <location>
        <begin position="142"/>
        <end position="162"/>
    </location>
</feature>
<dbReference type="InterPro" id="IPR035952">
    <property type="entry name" value="Rhomboid-like_sf"/>
</dbReference>
<accession>F2NWI5</accession>
<evidence type="ECO:0000256" key="1">
    <source>
        <dbReference type="ARBA" id="ARBA00004141"/>
    </source>
</evidence>
<feature type="transmembrane region" description="Helical" evidence="7">
    <location>
        <begin position="92"/>
        <end position="110"/>
    </location>
</feature>
<evidence type="ECO:0000313" key="10">
    <source>
        <dbReference type="Proteomes" id="UP000006852"/>
    </source>
</evidence>
<keyword evidence="10" id="KW-1185">Reference proteome</keyword>
<dbReference type="GO" id="GO:0016020">
    <property type="term" value="C:membrane"/>
    <property type="evidence" value="ECO:0007669"/>
    <property type="project" value="UniProtKB-SubCell"/>
</dbReference>
<evidence type="ECO:0000256" key="3">
    <source>
        <dbReference type="ARBA" id="ARBA00022692"/>
    </source>
</evidence>
<reference evidence="9 10" key="1">
    <citation type="journal article" date="2011" name="Stand. Genomic Sci.">
        <title>Complete genome sequence of Treponema succinifaciens type strain (6091).</title>
        <authorList>
            <person name="Han C."/>
            <person name="Gronow S."/>
            <person name="Teshima H."/>
            <person name="Lapidus A."/>
            <person name="Nolan M."/>
            <person name="Lucas S."/>
            <person name="Hammon N."/>
            <person name="Deshpande S."/>
            <person name="Cheng J.F."/>
            <person name="Zeytun A."/>
            <person name="Tapia R."/>
            <person name="Goodwin L."/>
            <person name="Pitluck S."/>
            <person name="Liolios K."/>
            <person name="Pagani I."/>
            <person name="Ivanova N."/>
            <person name="Mavromatis K."/>
            <person name="Mikhailova N."/>
            <person name="Huntemann M."/>
            <person name="Pati A."/>
            <person name="Chen A."/>
            <person name="Palaniappan K."/>
            <person name="Land M."/>
            <person name="Hauser L."/>
            <person name="Brambilla E.M."/>
            <person name="Rohde M."/>
            <person name="Goker M."/>
            <person name="Woyke T."/>
            <person name="Bristow J."/>
            <person name="Eisen J.A."/>
            <person name="Markowitz V."/>
            <person name="Hugenholtz P."/>
            <person name="Kyrpides N.C."/>
            <person name="Klenk H.P."/>
            <person name="Detter J.C."/>
        </authorList>
    </citation>
    <scope>NUCLEOTIDE SEQUENCE [LARGE SCALE GENOMIC DNA]</scope>
    <source>
        <strain evidence="10">ATCC 33096 / DSM 2489 / 6091</strain>
    </source>
</reference>